<dbReference type="PANTHER" id="PTHR13780:SF35">
    <property type="entry name" value="LD22662P"/>
    <property type="match status" value="1"/>
</dbReference>
<protein>
    <recommendedName>
        <fullName evidence="7">CBS domain-containing protein</fullName>
    </recommendedName>
</protein>
<evidence type="ECO:0000259" key="7">
    <source>
        <dbReference type="PROSITE" id="PS51371"/>
    </source>
</evidence>
<feature type="domain" description="CBS" evidence="7">
    <location>
        <begin position="509"/>
        <end position="574"/>
    </location>
</feature>
<dbReference type="GO" id="GO:0016208">
    <property type="term" value="F:AMP binding"/>
    <property type="evidence" value="ECO:0007669"/>
    <property type="project" value="TreeGrafter"/>
</dbReference>
<evidence type="ECO:0000256" key="1">
    <source>
        <dbReference type="ARBA" id="ARBA00006750"/>
    </source>
</evidence>
<dbReference type="InterPro" id="IPR046342">
    <property type="entry name" value="CBS_dom_sf"/>
</dbReference>
<dbReference type="EMBL" id="CADEPI010000029">
    <property type="protein sequence ID" value="CAB3367245.1"/>
    <property type="molecule type" value="Genomic_DNA"/>
</dbReference>
<dbReference type="InterPro" id="IPR050511">
    <property type="entry name" value="AMPK_gamma/SDS23_families"/>
</dbReference>
<dbReference type="AlphaFoldDB" id="A0A8S1CE46"/>
<dbReference type="PROSITE" id="PS51371">
    <property type="entry name" value="CBS"/>
    <property type="match status" value="4"/>
</dbReference>
<keyword evidence="2" id="KW-0677">Repeat</keyword>
<keyword evidence="3 5" id="KW-0129">CBS domain</keyword>
<accession>A0A8S1CE46</accession>
<proteinExistence type="inferred from homology"/>
<feature type="compositionally biased region" description="Basic and acidic residues" evidence="6">
    <location>
        <begin position="320"/>
        <end position="330"/>
    </location>
</feature>
<dbReference type="PANTHER" id="PTHR13780">
    <property type="entry name" value="AMP-ACTIVATED PROTEIN KINASE, GAMMA REGULATORY SUBUNIT"/>
    <property type="match status" value="1"/>
</dbReference>
<dbReference type="OrthoDB" id="449052at2759"/>
<feature type="region of interest" description="Disordered" evidence="6">
    <location>
        <begin position="351"/>
        <end position="386"/>
    </location>
</feature>
<evidence type="ECO:0000256" key="2">
    <source>
        <dbReference type="ARBA" id="ARBA00022737"/>
    </source>
</evidence>
<name>A0A8S1CE46_9INSE</name>
<feature type="compositionally biased region" description="Basic and acidic residues" evidence="6">
    <location>
        <begin position="14"/>
        <end position="25"/>
    </location>
</feature>
<dbReference type="GO" id="GO:0019887">
    <property type="term" value="F:protein kinase regulator activity"/>
    <property type="evidence" value="ECO:0007669"/>
    <property type="project" value="TreeGrafter"/>
</dbReference>
<feature type="compositionally biased region" description="Low complexity" evidence="6">
    <location>
        <begin position="136"/>
        <end position="149"/>
    </location>
</feature>
<dbReference type="Gene3D" id="3.10.580.10">
    <property type="entry name" value="CBS-domain"/>
    <property type="match status" value="2"/>
</dbReference>
<gene>
    <name evidence="8" type="ORF">CLODIP_2_CD04311</name>
</gene>
<feature type="domain" description="CBS" evidence="7">
    <location>
        <begin position="734"/>
        <end position="795"/>
    </location>
</feature>
<evidence type="ECO:0000256" key="5">
    <source>
        <dbReference type="PROSITE-ProRule" id="PRU00703"/>
    </source>
</evidence>
<feature type="compositionally biased region" description="Acidic residues" evidence="6">
    <location>
        <begin position="812"/>
        <end position="827"/>
    </location>
</feature>
<dbReference type="GO" id="GO:0019901">
    <property type="term" value="F:protein kinase binding"/>
    <property type="evidence" value="ECO:0007669"/>
    <property type="project" value="TreeGrafter"/>
</dbReference>
<evidence type="ECO:0000256" key="4">
    <source>
        <dbReference type="ARBA" id="ARBA00025878"/>
    </source>
</evidence>
<dbReference type="GO" id="GO:0005737">
    <property type="term" value="C:cytoplasm"/>
    <property type="evidence" value="ECO:0007669"/>
    <property type="project" value="TreeGrafter"/>
</dbReference>
<evidence type="ECO:0000256" key="6">
    <source>
        <dbReference type="SAM" id="MobiDB-lite"/>
    </source>
</evidence>
<dbReference type="Proteomes" id="UP000494165">
    <property type="component" value="Unassembled WGS sequence"/>
</dbReference>
<feature type="compositionally biased region" description="Polar residues" evidence="6">
    <location>
        <begin position="55"/>
        <end position="67"/>
    </location>
</feature>
<sequence>MFIEYSYNRVSGEYKPRPNCPERRKFGPASAPAVPCRPESPSLGARRREWRQGCSRRQASPLSSQNRVPIYVLHRTEMEEELEALEALQGSGEEEEDVDEAANGHWFDERAFLARNNCRRRLSECREEEEEEENAASEPLSTNGGSSSASGGGHCGPKRHHSAEDNGGRLKATPRRHHSSGGSADSIPPSCSSPLHMDKRYVDLSLVELRSLASSCSTLDSSDDVWVMRSTDSKELGSQPLPVIVTEDVDGTTMSHHDSLPPLRPRAGTWGHARHAHPPPPPPSASTSEKSKDSRQRRKSGDDILTSSPSKKPIPLFESFRPRSKSDASRNKRPTIISHMKSAMQHSLMAATREPSLPESPGPSSANQASDLRPRPRSGSESSKGAVSKVIDMFRYRSHSALSAEDKRKARAAAHQQHVAAAQSAMLRRGSLDPTNRRLSLGTGSAHRSNSSECSLLDPAHAAILFRDSRGLPVADPFLEKVNMADLEEDESQIFVKFFRYHKCYDLIPTSAKLVVFDTQLLVKKAFFALVYNGVRAAPLWDSKQQLFVGMLTITDFIKILQRYYTSPSVHMDELEEHKLETWRGVLQEEVKPLVSIGPDASLYDAIKTLIQKRIHRLPVIDPANGNVLYILTHKRILRFLFLYINDLPKPTYMHKPLSELRIGTYDNIETARPHTPIIEALHKFVERRVSALPIVDDQGRLVDIFAKFDVINLAAEKTYNNLDVSLQKANEHRNEWFEGVTKCKLDETLFTVMERIVRAEVHRLVIVDDEDKVIGVVSLSDLLTYLVLRPGGELEDEPLLSSVSLLSDSETIPEESQEDEASEEAPPEAASPPLPQWREVAVSGGGE</sequence>
<feature type="compositionally biased region" description="Acidic residues" evidence="6">
    <location>
        <begin position="126"/>
        <end position="135"/>
    </location>
</feature>
<dbReference type="CDD" id="cd04641">
    <property type="entry name" value="CBS_euAMPK_gamma-like_repeat2"/>
    <property type="match status" value="1"/>
</dbReference>
<feature type="region of interest" description="Disordered" evidence="6">
    <location>
        <begin position="805"/>
        <end position="848"/>
    </location>
</feature>
<evidence type="ECO:0000256" key="3">
    <source>
        <dbReference type="ARBA" id="ARBA00023122"/>
    </source>
</evidence>
<feature type="region of interest" description="Disordered" evidence="6">
    <location>
        <begin position="14"/>
        <end position="67"/>
    </location>
</feature>
<feature type="compositionally biased region" description="Basic and acidic residues" evidence="6">
    <location>
        <begin position="289"/>
        <end position="302"/>
    </location>
</feature>
<dbReference type="GO" id="GO:0005634">
    <property type="term" value="C:nucleus"/>
    <property type="evidence" value="ECO:0007669"/>
    <property type="project" value="TreeGrafter"/>
</dbReference>
<dbReference type="SMART" id="SM00116">
    <property type="entry name" value="CBS"/>
    <property type="match status" value="4"/>
</dbReference>
<feature type="region of interest" description="Disordered" evidence="6">
    <location>
        <begin position="252"/>
        <end position="334"/>
    </location>
</feature>
<feature type="compositionally biased region" description="Low complexity" evidence="6">
    <location>
        <begin position="354"/>
        <end position="365"/>
    </location>
</feature>
<organism evidence="8 9">
    <name type="scientific">Cloeon dipterum</name>
    <dbReference type="NCBI Taxonomy" id="197152"/>
    <lineage>
        <taxon>Eukaryota</taxon>
        <taxon>Metazoa</taxon>
        <taxon>Ecdysozoa</taxon>
        <taxon>Arthropoda</taxon>
        <taxon>Hexapoda</taxon>
        <taxon>Insecta</taxon>
        <taxon>Pterygota</taxon>
        <taxon>Palaeoptera</taxon>
        <taxon>Ephemeroptera</taxon>
        <taxon>Pisciforma</taxon>
        <taxon>Baetidae</taxon>
        <taxon>Cloeon</taxon>
    </lineage>
</organism>
<keyword evidence="9" id="KW-1185">Reference proteome</keyword>
<dbReference type="CDD" id="cd04618">
    <property type="entry name" value="CBS_euAMPK_gamma-like_repeat1"/>
    <property type="match status" value="1"/>
</dbReference>
<dbReference type="GO" id="GO:0031588">
    <property type="term" value="C:nucleotide-activated protein kinase complex"/>
    <property type="evidence" value="ECO:0007669"/>
    <property type="project" value="TreeGrafter"/>
</dbReference>
<evidence type="ECO:0000313" key="9">
    <source>
        <dbReference type="Proteomes" id="UP000494165"/>
    </source>
</evidence>
<dbReference type="Pfam" id="PF00571">
    <property type="entry name" value="CBS"/>
    <property type="match status" value="3"/>
</dbReference>
<reference evidence="8 9" key="1">
    <citation type="submission" date="2020-04" db="EMBL/GenBank/DDBJ databases">
        <authorList>
            <person name="Alioto T."/>
            <person name="Alioto T."/>
            <person name="Gomez Garrido J."/>
        </authorList>
    </citation>
    <scope>NUCLEOTIDE SEQUENCE [LARGE SCALE GENOMIC DNA]</scope>
</reference>
<feature type="domain" description="CBS" evidence="7">
    <location>
        <begin position="590"/>
        <end position="648"/>
    </location>
</feature>
<comment type="subunit">
    <text evidence="4">AMPK is a heterotrimer of an alpha catalytic subunit (PRKAA1 or PRKAA2), a beta (PRKAB1 or PRKAB2) and a gamma non-catalytic subunits (PRKAG1, PRKAG2 or PRKAG3). Interacts with FNIP1 and FNIP2.</text>
</comment>
<feature type="domain" description="CBS" evidence="7">
    <location>
        <begin position="663"/>
        <end position="725"/>
    </location>
</feature>
<comment type="caution">
    <text evidence="8">The sequence shown here is derived from an EMBL/GenBank/DDBJ whole genome shotgun (WGS) entry which is preliminary data.</text>
</comment>
<comment type="similarity">
    <text evidence="1">Belongs to the 5'-AMP-activated protein kinase gamma subunit family.</text>
</comment>
<dbReference type="InterPro" id="IPR000644">
    <property type="entry name" value="CBS_dom"/>
</dbReference>
<dbReference type="SUPFAM" id="SSF54631">
    <property type="entry name" value="CBS-domain pair"/>
    <property type="match status" value="2"/>
</dbReference>
<evidence type="ECO:0000313" key="8">
    <source>
        <dbReference type="EMBL" id="CAB3367245.1"/>
    </source>
</evidence>
<feature type="region of interest" description="Disordered" evidence="6">
    <location>
        <begin position="123"/>
        <end position="196"/>
    </location>
</feature>
<feature type="region of interest" description="Disordered" evidence="6">
    <location>
        <begin position="84"/>
        <end position="103"/>
    </location>
</feature>